<dbReference type="AlphaFoldDB" id="A0A934J6Y6"/>
<dbReference type="InterPro" id="IPR052944">
    <property type="entry name" value="Sporulation_related"/>
</dbReference>
<accession>A0A934J6Y6</accession>
<reference evidence="3" key="1">
    <citation type="submission" date="2020-12" db="EMBL/GenBank/DDBJ databases">
        <authorList>
            <person name="Huq M.A."/>
        </authorList>
    </citation>
    <scope>NUCLEOTIDE SEQUENCE</scope>
    <source>
        <strain evidence="3">MAHUQ-46</strain>
    </source>
</reference>
<dbReference type="RefSeq" id="WP_199019077.1">
    <property type="nucleotide sequence ID" value="NZ_JAELUP010000031.1"/>
</dbReference>
<feature type="region of interest" description="Disordered" evidence="1">
    <location>
        <begin position="211"/>
        <end position="280"/>
    </location>
</feature>
<dbReference type="PANTHER" id="PTHR37507">
    <property type="entry name" value="SPORULATION PROTEIN YDCC"/>
    <property type="match status" value="1"/>
</dbReference>
<dbReference type="Gene3D" id="2.50.20.10">
    <property type="entry name" value="Lipoprotein localisation LolA/LolB/LppX"/>
    <property type="match status" value="1"/>
</dbReference>
<evidence type="ECO:0000256" key="1">
    <source>
        <dbReference type="SAM" id="MobiDB-lite"/>
    </source>
</evidence>
<dbReference type="PANTHER" id="PTHR37507:SF2">
    <property type="entry name" value="SPORULATION PROTEIN YDCC"/>
    <property type="match status" value="1"/>
</dbReference>
<evidence type="ECO:0000313" key="3">
    <source>
        <dbReference type="EMBL" id="MBJ6361522.1"/>
    </source>
</evidence>
<dbReference type="PROSITE" id="PS51257">
    <property type="entry name" value="PROKAR_LIPOPROTEIN"/>
    <property type="match status" value="1"/>
</dbReference>
<dbReference type="Proteomes" id="UP000640274">
    <property type="component" value="Unassembled WGS sequence"/>
</dbReference>
<feature type="compositionally biased region" description="Basic and acidic residues" evidence="1">
    <location>
        <begin position="213"/>
        <end position="222"/>
    </location>
</feature>
<keyword evidence="4" id="KW-1185">Reference proteome</keyword>
<evidence type="ECO:0000256" key="2">
    <source>
        <dbReference type="SAM" id="SignalP"/>
    </source>
</evidence>
<name>A0A934J6Y6_9BACL</name>
<comment type="caution">
    <text evidence="3">The sequence shown here is derived from an EMBL/GenBank/DDBJ whole genome shotgun (WGS) entry which is preliminary data.</text>
</comment>
<feature type="compositionally biased region" description="Basic and acidic residues" evidence="1">
    <location>
        <begin position="229"/>
        <end position="241"/>
    </location>
</feature>
<evidence type="ECO:0000313" key="4">
    <source>
        <dbReference type="Proteomes" id="UP000640274"/>
    </source>
</evidence>
<keyword evidence="2" id="KW-0732">Signal</keyword>
<sequence>MRRIKWIAAVIVSVSVLLAGCGTKDAESVVKDLGKVVSDLESYKGSGTLTLLTGQQPLEYQVEVWYQKPEFYRIALKNKEKDISQIVLRNDDGVFVLTPHLNKSFRFQSDWPKNQGQVYLYQTLVESIRLDNSRQFTTENEAYVFDVMANYQNGSLARQKIWLNKKDYRPDHVQVSDANGTVVVEVKFNSFEFGSAFEKDAFDMEKNMQAATREYEESKGEKGQTALEPKVEGTEPSEGHTEGAITPDEVEGAPDSGAETGQTDETGAEPTGGKASAEPSDKLVLMEPTYLPEGVVEKDMEEIVYGGNPGFLIRYTGAYDYTLIQTQPKDKAASVVPSRTVDLGFTIGFATGEEQRTLSWISEGVEYRLTSANLGEQEMVKVAQSVQPLEK</sequence>
<dbReference type="EMBL" id="JAELUP010000031">
    <property type="protein sequence ID" value="MBJ6361522.1"/>
    <property type="molecule type" value="Genomic_DNA"/>
</dbReference>
<organism evidence="3 4">
    <name type="scientific">Paenibacillus roseus</name>
    <dbReference type="NCBI Taxonomy" id="2798579"/>
    <lineage>
        <taxon>Bacteria</taxon>
        <taxon>Bacillati</taxon>
        <taxon>Bacillota</taxon>
        <taxon>Bacilli</taxon>
        <taxon>Bacillales</taxon>
        <taxon>Paenibacillaceae</taxon>
        <taxon>Paenibacillus</taxon>
    </lineage>
</organism>
<feature type="signal peptide" evidence="2">
    <location>
        <begin position="1"/>
        <end position="19"/>
    </location>
</feature>
<feature type="chain" id="PRO_5039161922" evidence="2">
    <location>
        <begin position="20"/>
        <end position="391"/>
    </location>
</feature>
<proteinExistence type="predicted"/>
<dbReference type="SUPFAM" id="SSF89392">
    <property type="entry name" value="Prokaryotic lipoproteins and lipoprotein localization factors"/>
    <property type="match status" value="1"/>
</dbReference>
<dbReference type="InterPro" id="IPR029046">
    <property type="entry name" value="LolA/LolB/LppX"/>
</dbReference>
<protein>
    <submittedName>
        <fullName evidence="3">DUF4367 domain-containing protein</fullName>
    </submittedName>
</protein>
<gene>
    <name evidence="3" type="ORF">JFN88_09435</name>
</gene>